<dbReference type="InterPro" id="IPR055941">
    <property type="entry name" value="DUF7519"/>
</dbReference>
<feature type="transmembrane region" description="Helical" evidence="1">
    <location>
        <begin position="155"/>
        <end position="174"/>
    </location>
</feature>
<keyword evidence="1" id="KW-0472">Membrane</keyword>
<feature type="transmembrane region" description="Helical" evidence="1">
    <location>
        <begin position="67"/>
        <end position="93"/>
    </location>
</feature>
<evidence type="ECO:0000313" key="3">
    <source>
        <dbReference type="Proteomes" id="UP000296706"/>
    </source>
</evidence>
<name>A0A4D6HBX1_9EURY</name>
<accession>A0A4D6HBX1</accession>
<evidence type="ECO:0000256" key="1">
    <source>
        <dbReference type="SAM" id="Phobius"/>
    </source>
</evidence>
<protein>
    <submittedName>
        <fullName evidence="2">Uncharacterized protein</fullName>
    </submittedName>
</protein>
<dbReference type="KEGG" id="hsn:DV733_05535"/>
<sequence length="176" mass="17491">MTETYESRRNADAGATTDEYTPSTAGIGLTVAVGLFGAVSTLLAGVWLGLAGVVLAGSGVYRGSRQLLGVGVVVLFGSVVVAGLLSVPGVVLVPAMVGTVLAWDVGENAVTVGEQFSAAAETWRGELVHATVSALVVTLFAVGAFAVYTISTGGYPLAAVALAVVGALVVLVGLGR</sequence>
<dbReference type="RefSeq" id="WP_049994181.1">
    <property type="nucleotide sequence ID" value="NZ_CP031310.1"/>
</dbReference>
<proteinExistence type="predicted"/>
<dbReference type="GeneID" id="39847306"/>
<feature type="transmembrane region" description="Helical" evidence="1">
    <location>
        <begin position="127"/>
        <end position="148"/>
    </location>
</feature>
<reference evidence="2 3" key="1">
    <citation type="journal article" date="2019" name="Nat. Commun.">
        <title>A new type of DNA phosphorothioation-based antiviral system in archaea.</title>
        <authorList>
            <person name="Xiong L."/>
            <person name="Liu S."/>
            <person name="Chen S."/>
            <person name="Xiao Y."/>
            <person name="Zhu B."/>
            <person name="Gao Y."/>
            <person name="Zhang Y."/>
            <person name="Chen B."/>
            <person name="Luo J."/>
            <person name="Deng Z."/>
            <person name="Chen X."/>
            <person name="Wang L."/>
            <person name="Chen S."/>
        </authorList>
    </citation>
    <scope>NUCLEOTIDE SEQUENCE [LARGE SCALE GENOMIC DNA]</scope>
    <source>
        <strain evidence="2 3">CBA1105</strain>
    </source>
</reference>
<dbReference type="STRING" id="1457250.GCA_000755225_03420"/>
<dbReference type="Pfam" id="PF24363">
    <property type="entry name" value="DUF7519"/>
    <property type="match status" value="1"/>
</dbReference>
<organism evidence="2 3">
    <name type="scientific">Halapricum salinum</name>
    <dbReference type="NCBI Taxonomy" id="1457250"/>
    <lineage>
        <taxon>Archaea</taxon>
        <taxon>Methanobacteriati</taxon>
        <taxon>Methanobacteriota</taxon>
        <taxon>Stenosarchaea group</taxon>
        <taxon>Halobacteria</taxon>
        <taxon>Halobacteriales</taxon>
        <taxon>Haloarculaceae</taxon>
        <taxon>Halapricum</taxon>
    </lineage>
</organism>
<evidence type="ECO:0000313" key="2">
    <source>
        <dbReference type="EMBL" id="QCC50736.1"/>
    </source>
</evidence>
<dbReference type="AlphaFoldDB" id="A0A4D6HBX1"/>
<keyword evidence="1" id="KW-1133">Transmembrane helix</keyword>
<feature type="transmembrane region" description="Helical" evidence="1">
    <location>
        <begin position="27"/>
        <end position="55"/>
    </location>
</feature>
<keyword evidence="3" id="KW-1185">Reference proteome</keyword>
<dbReference type="Proteomes" id="UP000296706">
    <property type="component" value="Chromosome"/>
</dbReference>
<keyword evidence="1" id="KW-0812">Transmembrane</keyword>
<gene>
    <name evidence="2" type="ORF">DV733_05535</name>
</gene>
<dbReference type="EMBL" id="CP031310">
    <property type="protein sequence ID" value="QCC50736.1"/>
    <property type="molecule type" value="Genomic_DNA"/>
</dbReference>